<reference evidence="4" key="1">
    <citation type="submission" date="2020-05" db="EMBL/GenBank/DDBJ databases">
        <title>Frigoriglobus tundricola gen. nov., sp. nov., a psychrotolerant cellulolytic planctomycete of the family Gemmataceae with two divergent copies of 16S rRNA gene.</title>
        <authorList>
            <person name="Kulichevskaya I.S."/>
            <person name="Ivanova A.A."/>
            <person name="Naumoff D.G."/>
            <person name="Beletsky A.V."/>
            <person name="Rijpstra W.I.C."/>
            <person name="Sinninghe Damste J.S."/>
            <person name="Mardanov A.V."/>
            <person name="Ravin N.V."/>
            <person name="Dedysh S.N."/>
        </authorList>
    </citation>
    <scope>NUCLEOTIDE SEQUENCE [LARGE SCALE GENOMIC DNA]</scope>
    <source>
        <strain evidence="4">PL17</strain>
    </source>
</reference>
<gene>
    <name evidence="3" type="ORF">FTUN_3053</name>
</gene>
<dbReference type="EMBL" id="CP053452">
    <property type="protein sequence ID" value="QJW95504.1"/>
    <property type="molecule type" value="Genomic_DNA"/>
</dbReference>
<accession>A0A6M5YPS8</accession>
<keyword evidence="4" id="KW-1185">Reference proteome</keyword>
<dbReference type="Proteomes" id="UP000503447">
    <property type="component" value="Chromosome"/>
</dbReference>
<evidence type="ECO:0000256" key="1">
    <source>
        <dbReference type="SAM" id="Phobius"/>
    </source>
</evidence>
<feature type="transmembrane region" description="Helical" evidence="1">
    <location>
        <begin position="336"/>
        <end position="357"/>
    </location>
</feature>
<protein>
    <submittedName>
        <fullName evidence="3">Uncharacterized protein</fullName>
    </submittedName>
</protein>
<organism evidence="3 4">
    <name type="scientific">Frigoriglobus tundricola</name>
    <dbReference type="NCBI Taxonomy" id="2774151"/>
    <lineage>
        <taxon>Bacteria</taxon>
        <taxon>Pseudomonadati</taxon>
        <taxon>Planctomycetota</taxon>
        <taxon>Planctomycetia</taxon>
        <taxon>Gemmatales</taxon>
        <taxon>Gemmataceae</taxon>
        <taxon>Frigoriglobus</taxon>
    </lineage>
</organism>
<keyword evidence="1" id="KW-0472">Membrane</keyword>
<sequence>MFSTRRIVCAAVFGVFVLAPAGAQPPNDDAARMVARWDQLRRAAPVVSYVIRWDSFPTNPNPDAPKPGEDGAYTGSALVLLDPTRKRLRMDKDEITHILNRRERLSRVRTIHRYDGNEQSFAQAHDFDAAKAPIEPVFPSIWLGPWGSSARLTDEFGPLFWVHGLIWTERVTALPFDWRAKPGQFRSSGREAVEGRACIILHDTTARTESKETLWVDDERGVIVRWRIERANGYGAEIRIRYQETPHGWLPQTWERSDLRPDRPPAVARRVRVEALTFDPVVSDDDFRIALRPEMTVHRNSFALRVRDDGTLEPEPTPPAWSDTLVAHVSTWAKRIGWLGLGGVVTAAVLLGVLVRLRMQRSAAGSRSTPNQA</sequence>
<keyword evidence="1" id="KW-0812">Transmembrane</keyword>
<keyword evidence="1" id="KW-1133">Transmembrane helix</keyword>
<evidence type="ECO:0000313" key="4">
    <source>
        <dbReference type="Proteomes" id="UP000503447"/>
    </source>
</evidence>
<feature type="signal peptide" evidence="2">
    <location>
        <begin position="1"/>
        <end position="23"/>
    </location>
</feature>
<keyword evidence="2" id="KW-0732">Signal</keyword>
<proteinExistence type="predicted"/>
<dbReference type="AlphaFoldDB" id="A0A6M5YPS8"/>
<feature type="chain" id="PRO_5027105463" evidence="2">
    <location>
        <begin position="24"/>
        <end position="373"/>
    </location>
</feature>
<name>A0A6M5YPS8_9BACT</name>
<dbReference type="RefSeq" id="WP_171471274.1">
    <property type="nucleotide sequence ID" value="NZ_CP053452.2"/>
</dbReference>
<dbReference type="KEGG" id="ftj:FTUN_3053"/>
<evidence type="ECO:0000256" key="2">
    <source>
        <dbReference type="SAM" id="SignalP"/>
    </source>
</evidence>
<evidence type="ECO:0000313" key="3">
    <source>
        <dbReference type="EMBL" id="QJW95504.1"/>
    </source>
</evidence>